<reference evidence="3" key="2">
    <citation type="submission" date="2019-09" db="UniProtKB">
        <authorList>
            <consortium name="WormBaseParasite"/>
        </authorList>
    </citation>
    <scope>IDENTIFICATION</scope>
</reference>
<dbReference type="AlphaFoldDB" id="A0A183FX94"/>
<dbReference type="PANTHER" id="PTHR15922">
    <property type="entry name" value="NEUROBLASTOMA-AMPLIFIED SEQUENCE"/>
    <property type="match status" value="1"/>
</dbReference>
<dbReference type="GO" id="GO:0006890">
    <property type="term" value="P:retrograde vesicle-mediated transport, Golgi to endoplasmic reticulum"/>
    <property type="evidence" value="ECO:0007669"/>
    <property type="project" value="TreeGrafter"/>
</dbReference>
<dbReference type="GO" id="GO:0000149">
    <property type="term" value="F:SNARE binding"/>
    <property type="evidence" value="ECO:0007669"/>
    <property type="project" value="TreeGrafter"/>
</dbReference>
<dbReference type="EMBL" id="UZAH01027798">
    <property type="protein sequence ID" value="VDO95083.1"/>
    <property type="molecule type" value="Genomic_DNA"/>
</dbReference>
<evidence type="ECO:0000313" key="1">
    <source>
        <dbReference type="EMBL" id="VDO95083.1"/>
    </source>
</evidence>
<dbReference type="GO" id="GO:0070939">
    <property type="term" value="C:Dsl1/NZR complex"/>
    <property type="evidence" value="ECO:0007669"/>
    <property type="project" value="TreeGrafter"/>
</dbReference>
<accession>A0A183FX94</accession>
<organism evidence="2 3">
    <name type="scientific">Heligmosomoides polygyrus</name>
    <name type="common">Parasitic roundworm</name>
    <dbReference type="NCBI Taxonomy" id="6339"/>
    <lineage>
        <taxon>Eukaryota</taxon>
        <taxon>Metazoa</taxon>
        <taxon>Ecdysozoa</taxon>
        <taxon>Nematoda</taxon>
        <taxon>Chromadorea</taxon>
        <taxon>Rhabditida</taxon>
        <taxon>Rhabditina</taxon>
        <taxon>Rhabditomorpha</taxon>
        <taxon>Strongyloidea</taxon>
        <taxon>Heligmosomidae</taxon>
        <taxon>Heligmosomoides</taxon>
    </lineage>
</organism>
<reference evidence="1 2" key="1">
    <citation type="submission" date="2018-11" db="EMBL/GenBank/DDBJ databases">
        <authorList>
            <consortium name="Pathogen Informatics"/>
        </authorList>
    </citation>
    <scope>NUCLEOTIDE SEQUENCE [LARGE SCALE GENOMIC DNA]</scope>
</reference>
<accession>A0A3P8ATN1</accession>
<dbReference type="SUPFAM" id="SSF50978">
    <property type="entry name" value="WD40 repeat-like"/>
    <property type="match status" value="1"/>
</dbReference>
<evidence type="ECO:0000313" key="3">
    <source>
        <dbReference type="WBParaSite" id="HPBE_0001315001-mRNA-1"/>
    </source>
</evidence>
<dbReference type="PANTHER" id="PTHR15922:SF2">
    <property type="entry name" value="NBAS SUBUNIT OF NRZ TETHERING COMPLEX"/>
    <property type="match status" value="1"/>
</dbReference>
<name>A0A183FX94_HELPZ</name>
<protein>
    <submittedName>
        <fullName evidence="3">Sec39 domain-containing protein</fullName>
    </submittedName>
</protein>
<proteinExistence type="predicted"/>
<evidence type="ECO:0000313" key="2">
    <source>
        <dbReference type="Proteomes" id="UP000050761"/>
    </source>
</evidence>
<keyword evidence="2" id="KW-1185">Reference proteome</keyword>
<dbReference type="Proteomes" id="UP000050761">
    <property type="component" value="Unassembled WGS sequence"/>
</dbReference>
<dbReference type="WBParaSite" id="HPBE_0001315001-mRNA-1">
    <property type="protein sequence ID" value="HPBE_0001315001-mRNA-1"/>
    <property type="gene ID" value="HPBE_0001315001"/>
</dbReference>
<dbReference type="OrthoDB" id="19988at2759"/>
<dbReference type="InterPro" id="IPR036322">
    <property type="entry name" value="WD40_repeat_dom_sf"/>
</dbReference>
<gene>
    <name evidence="1" type="ORF">HPBE_LOCUS13151</name>
</gene>
<sequence length="1245" mass="139384">MHHSRQLDIYAIEGQNIVHESCIQVLEDEFAQYCLLEFSASGSLLLSTRSSAQIDVFDHQGGFCYDIPLESPPNNIDLVCAISSIRTIANDKSDDKYFDILYALQYNGTMSVYKLGRLTRYQKLWSVSLNIGLAGTFCVLPRYNLLLVSSHYRPSTEGSLPGGLCSFRLTDGEPFVEPIRYTNDQAGWLSRLPFSSASYAYLVSMSMNESLSKLVAVSSNGDFYLFDIPYSKPVFSMKYISGPRPVQAVFIEDEEVGVLFHSGELVRSSLAELKDSVYSVQVSDKFTSRTTLVAPAFRELFVLATDLMGIAVGDAAVPLEKATHSESLDFSLLHAPTRTLQQLFERTLNERDYSRAKSLAESYDTIDVDLVLKREWRDICQNQTVTVENVDNILRQISDKDWVIETCTSSDAPCLQVQKALVDLGTSFPNASLLLQVRLHHNARILSVCEDVAEYIEIRNMSCLEAAFRFAERLDFVSLDHLIEQNYSLLVPYILDILSHIPPSVPPSRFEHLLPDKDGRAVQLDKVLSAHLDSLFLLASENDEVAEAVRICNTNDYKIATPVEEYTEWARKRAELMDAEAGLPEHCVALLKISVQRGYEELRPLLDSFNHYSFFVTTCCHVGETFERFCEASPAHYISFLRKLPVVELVRNISEILAILEWKCRDTPTPAENFKGTVASFLLATSENSIDVLIGKSEELMQEASGPGDPVLWHSRSLAEAAKDIAPKMAAQQLKLLDTVALAHELGSTALPVAIKFAEPYAFLEDIVKLEGNYKQGKKCARLAVLLGVETPVATALSLCALSALMAHDERYLGKYIHEVIAKGRDLPVVHELCIRIMESSYVPAVMEEIYACALLNSPQDKLLETLDLIQSHRSARKRNCRDEVEINDKLVIDAMYARAKSWQYVSRSDELSSQILRESSNLSTSQVATLLSNISSSMALCTAMTETECEPWTKNEFLITYEKALRFLEAQLNDHLVENVPPSVLISQTTKTEDDVMYADALQLAADFKMNDWLVHFSSLENAITSLTVAEAKAILKSRGHLARLRTDPDRFHGQLRKLVAPLMTTNEQFIAYLTLFAEGQPERAALPVLKRILEKKRDVKAVRMFTDAVYLSNLIVSMPDRVILSLVDGLLSMPVGRVACEEAARVLLDGTDMRPAASPAVVFALLDKDEATFIDLVACKSVPEEIQYLERAVLILDATPNVDKRLVEAVRERLALLQTPAESASSTTDPFEQDVMVFHRRRR</sequence>